<protein>
    <submittedName>
        <fullName evidence="5">Teneurin-4</fullName>
    </submittedName>
</protein>
<gene>
    <name evidence="5" type="primary">TENM4_4</name>
    <name evidence="5" type="ORF">P7K49_022405</name>
</gene>
<dbReference type="EMBL" id="JASSZA010000010">
    <property type="protein sequence ID" value="KAK2101057.1"/>
    <property type="molecule type" value="Genomic_DNA"/>
</dbReference>
<proteinExistence type="predicted"/>
<evidence type="ECO:0000256" key="1">
    <source>
        <dbReference type="ARBA" id="ARBA00022536"/>
    </source>
</evidence>
<organism evidence="5 6">
    <name type="scientific">Saguinus oedipus</name>
    <name type="common">Cotton-top tamarin</name>
    <name type="synonym">Oedipomidas oedipus</name>
    <dbReference type="NCBI Taxonomy" id="9490"/>
    <lineage>
        <taxon>Eukaryota</taxon>
        <taxon>Metazoa</taxon>
        <taxon>Chordata</taxon>
        <taxon>Craniata</taxon>
        <taxon>Vertebrata</taxon>
        <taxon>Euteleostomi</taxon>
        <taxon>Mammalia</taxon>
        <taxon>Eutheria</taxon>
        <taxon>Euarchontoglires</taxon>
        <taxon>Primates</taxon>
        <taxon>Haplorrhini</taxon>
        <taxon>Platyrrhini</taxon>
        <taxon>Cebidae</taxon>
        <taxon>Callitrichinae</taxon>
        <taxon>Saguinus</taxon>
    </lineage>
</organism>
<dbReference type="Gene3D" id="2.120.10.30">
    <property type="entry name" value="TolB, C-terminal domain"/>
    <property type="match status" value="1"/>
</dbReference>
<comment type="caution">
    <text evidence="5">The sequence shown here is derived from an EMBL/GenBank/DDBJ whole genome shotgun (WGS) entry which is preliminary data.</text>
</comment>
<reference evidence="5 6" key="1">
    <citation type="submission" date="2023-05" db="EMBL/GenBank/DDBJ databases">
        <title>B98-5 Cell Line De Novo Hybrid Assembly: An Optical Mapping Approach.</title>
        <authorList>
            <person name="Kananen K."/>
            <person name="Auerbach J.A."/>
            <person name="Kautto E."/>
            <person name="Blachly J.S."/>
        </authorList>
    </citation>
    <scope>NUCLEOTIDE SEQUENCE [LARGE SCALE GENOMIC DNA]</scope>
    <source>
        <strain evidence="5">B95-8</strain>
        <tissue evidence="5">Cell line</tissue>
    </source>
</reference>
<dbReference type="InterPro" id="IPR011042">
    <property type="entry name" value="6-blade_b-propeller_TolB-like"/>
</dbReference>
<evidence type="ECO:0000313" key="6">
    <source>
        <dbReference type="Proteomes" id="UP001266305"/>
    </source>
</evidence>
<keyword evidence="6" id="KW-1185">Reference proteome</keyword>
<dbReference type="PANTHER" id="PTHR11219:SF9">
    <property type="entry name" value="TENEURIN-4"/>
    <property type="match status" value="1"/>
</dbReference>
<evidence type="ECO:0000313" key="5">
    <source>
        <dbReference type="EMBL" id="KAK2101057.1"/>
    </source>
</evidence>
<dbReference type="Pfam" id="PF25021">
    <property type="entry name" value="TEN_NHL"/>
    <property type="match status" value="1"/>
</dbReference>
<evidence type="ECO:0000256" key="2">
    <source>
        <dbReference type="ARBA" id="ARBA00022737"/>
    </source>
</evidence>
<accession>A0ABQ9UVE0</accession>
<feature type="non-terminal residue" evidence="5">
    <location>
        <position position="1"/>
    </location>
</feature>
<dbReference type="InterPro" id="IPR056822">
    <property type="entry name" value="TEN_NHL"/>
</dbReference>
<evidence type="ECO:0000259" key="4">
    <source>
        <dbReference type="Pfam" id="PF25021"/>
    </source>
</evidence>
<name>A0ABQ9UVE0_SAGOE</name>
<dbReference type="InterPro" id="IPR051216">
    <property type="entry name" value="Teneurin"/>
</dbReference>
<keyword evidence="3" id="KW-1015">Disulfide bond</keyword>
<keyword evidence="1" id="KW-0245">EGF-like domain</keyword>
<dbReference type="Proteomes" id="UP001266305">
    <property type="component" value="Unassembled WGS sequence"/>
</dbReference>
<keyword evidence="2" id="KW-0677">Repeat</keyword>
<sequence>ITVDKFGLIYFVDGTMIRRIDQNGIISTLLGSNDLTSARPLSCDSVMDISQ</sequence>
<feature type="domain" description="Teneurin NHL" evidence="4">
    <location>
        <begin position="1"/>
        <end position="51"/>
    </location>
</feature>
<feature type="non-terminal residue" evidence="5">
    <location>
        <position position="51"/>
    </location>
</feature>
<evidence type="ECO:0000256" key="3">
    <source>
        <dbReference type="ARBA" id="ARBA00023157"/>
    </source>
</evidence>
<dbReference type="PANTHER" id="PTHR11219">
    <property type="entry name" value="TENEURIN AND N-ACETYLGLUCOSAMINE-1-PHOSPHODIESTER ALPHA-N-ACETYLGLUCOSAMINIDASE"/>
    <property type="match status" value="1"/>
</dbReference>